<organism evidence="1">
    <name type="scientific">marine sediment metagenome</name>
    <dbReference type="NCBI Taxonomy" id="412755"/>
    <lineage>
        <taxon>unclassified sequences</taxon>
        <taxon>metagenomes</taxon>
        <taxon>ecological metagenomes</taxon>
    </lineage>
</organism>
<sequence>MKFQAGIGLTETEIVFLVKSNEVDYAGLLQSMQDMLHYVLDELTFLLTIWINSKVAKDTGLLRSDLLKTLSTSEVTDGMLKVLLGTDLHYADKVAAMTTAKVRHMIDPEAIGNFWVELQLYTKEKLMFILQRAIDEYFKGTGKLMRMVRGRV</sequence>
<reference evidence="1" key="1">
    <citation type="journal article" date="2014" name="Front. Microbiol.">
        <title>High frequency of phylogenetically diverse reductive dehalogenase-homologous genes in deep subseafloor sedimentary metagenomes.</title>
        <authorList>
            <person name="Kawai M."/>
            <person name="Futagami T."/>
            <person name="Toyoda A."/>
            <person name="Takaki Y."/>
            <person name="Nishi S."/>
            <person name="Hori S."/>
            <person name="Arai W."/>
            <person name="Tsubouchi T."/>
            <person name="Morono Y."/>
            <person name="Uchiyama I."/>
            <person name="Ito T."/>
            <person name="Fujiyama A."/>
            <person name="Inagaki F."/>
            <person name="Takami H."/>
        </authorList>
    </citation>
    <scope>NUCLEOTIDE SEQUENCE</scope>
    <source>
        <strain evidence="1">Expedition CK06-06</strain>
    </source>
</reference>
<gene>
    <name evidence="1" type="ORF">S01H1_59626</name>
</gene>
<accession>X0VUP3</accession>
<dbReference type="AlphaFoldDB" id="X0VUP3"/>
<evidence type="ECO:0000313" key="1">
    <source>
        <dbReference type="EMBL" id="GAG14857.1"/>
    </source>
</evidence>
<comment type="caution">
    <text evidence="1">The sequence shown here is derived from an EMBL/GenBank/DDBJ whole genome shotgun (WGS) entry which is preliminary data.</text>
</comment>
<proteinExistence type="predicted"/>
<protein>
    <submittedName>
        <fullName evidence="1">Uncharacterized protein</fullName>
    </submittedName>
</protein>
<name>X0VUP3_9ZZZZ</name>
<dbReference type="EMBL" id="BARS01039010">
    <property type="protein sequence ID" value="GAG14857.1"/>
    <property type="molecule type" value="Genomic_DNA"/>
</dbReference>